<evidence type="ECO:0000259" key="5">
    <source>
        <dbReference type="Pfam" id="PF00487"/>
    </source>
</evidence>
<evidence type="ECO:0000313" key="6">
    <source>
        <dbReference type="EMBL" id="PZO38186.1"/>
    </source>
</evidence>
<evidence type="ECO:0000256" key="4">
    <source>
        <dbReference type="SAM" id="Phobius"/>
    </source>
</evidence>
<feature type="domain" description="Fatty acid desaturase" evidence="5">
    <location>
        <begin position="58"/>
        <end position="305"/>
    </location>
</feature>
<dbReference type="Pfam" id="PF00487">
    <property type="entry name" value="FA_desaturase"/>
    <property type="match status" value="1"/>
</dbReference>
<evidence type="ECO:0000256" key="1">
    <source>
        <dbReference type="ARBA" id="ARBA00001954"/>
    </source>
</evidence>
<comment type="similarity">
    <text evidence="2">Belongs to the fatty acid desaturase type 2 family.</text>
</comment>
<feature type="transmembrane region" description="Helical" evidence="4">
    <location>
        <begin position="190"/>
        <end position="215"/>
    </location>
</feature>
<keyword evidence="3" id="KW-0408">Iron</keyword>
<reference evidence="6 7" key="2">
    <citation type="submission" date="2018-06" db="EMBL/GenBank/DDBJ databases">
        <title>Metagenomic assembly of (sub)arctic Cyanobacteria and their associated microbiome from non-axenic cultures.</title>
        <authorList>
            <person name="Baurain D."/>
        </authorList>
    </citation>
    <scope>NUCLEOTIDE SEQUENCE [LARGE SCALE GENOMIC DNA]</scope>
    <source>
        <strain evidence="6">ULC066bin1</strain>
    </source>
</reference>
<feature type="transmembrane region" description="Helical" evidence="4">
    <location>
        <begin position="60"/>
        <end position="80"/>
    </location>
</feature>
<gene>
    <name evidence="6" type="ORF">DCF19_17105</name>
</gene>
<reference evidence="6 7" key="1">
    <citation type="submission" date="2018-04" db="EMBL/GenBank/DDBJ databases">
        <authorList>
            <person name="Go L.Y."/>
            <person name="Mitchell J.A."/>
        </authorList>
    </citation>
    <scope>NUCLEOTIDE SEQUENCE [LARGE SCALE GENOMIC DNA]</scope>
    <source>
        <strain evidence="6">ULC066bin1</strain>
    </source>
</reference>
<dbReference type="InterPro" id="IPR005804">
    <property type="entry name" value="FA_desaturase_dom"/>
</dbReference>
<accession>A0A2W4W0W5</accession>
<proteinExistence type="inferred from homology"/>
<keyword evidence="4" id="KW-1133">Transmembrane helix</keyword>
<keyword evidence="4" id="KW-0472">Membrane</keyword>
<sequence>MVAIQNSSHTLTPETTLRDIIKTIPSEYFEKKPLRAWLGVLLSLTAAALGYASIASSPWYLLPFAWIFTGTALTGWFVIGHDCGHRSFSNKIWVNDLVGHIAFLPLLFPFHCWRFKHDHHHLHTNKMGEDNAWYPFTVEEYEQGKGLTSGVYRLIRTRFWWIGSIIHWANLHFNANLYPERQQEQVKFSYRLVIVFGAIAIPALIITTGFLGFINFFLMPWLVYHFWMSTFTIVHHTMPDIQFKDKDKWRAATDQLTGTVHCDYPAWVEWLCHDINVHVPHHVSTGIPSYNLRLAHKSLDENWGKCMYKTKFSWELMKDIGDRCHIYDAEKCYKTFAEVDASSKVI</sequence>
<evidence type="ECO:0000256" key="2">
    <source>
        <dbReference type="ARBA" id="ARBA00008749"/>
    </source>
</evidence>
<protein>
    <submittedName>
        <fullName evidence="6">Fatty acid desaturase</fullName>
    </submittedName>
</protein>
<dbReference type="GO" id="GO:0016491">
    <property type="term" value="F:oxidoreductase activity"/>
    <property type="evidence" value="ECO:0007669"/>
    <property type="project" value="InterPro"/>
</dbReference>
<evidence type="ECO:0000313" key="7">
    <source>
        <dbReference type="Proteomes" id="UP000249467"/>
    </source>
</evidence>
<evidence type="ECO:0000256" key="3">
    <source>
        <dbReference type="ARBA" id="ARBA00023004"/>
    </source>
</evidence>
<keyword evidence="4" id="KW-0812">Transmembrane</keyword>
<comment type="caution">
    <text evidence="6">The sequence shown here is derived from an EMBL/GenBank/DDBJ whole genome shotgun (WGS) entry which is preliminary data.</text>
</comment>
<organism evidence="6 7">
    <name type="scientific">Pseudanabaena frigida</name>
    <dbReference type="NCBI Taxonomy" id="945775"/>
    <lineage>
        <taxon>Bacteria</taxon>
        <taxon>Bacillati</taxon>
        <taxon>Cyanobacteriota</taxon>
        <taxon>Cyanophyceae</taxon>
        <taxon>Pseudanabaenales</taxon>
        <taxon>Pseudanabaenaceae</taxon>
        <taxon>Pseudanabaena</taxon>
    </lineage>
</organism>
<comment type="cofactor">
    <cofactor evidence="1">
        <name>Fe(2+)</name>
        <dbReference type="ChEBI" id="CHEBI:29033"/>
    </cofactor>
</comment>
<dbReference type="GO" id="GO:0006629">
    <property type="term" value="P:lipid metabolic process"/>
    <property type="evidence" value="ECO:0007669"/>
    <property type="project" value="InterPro"/>
</dbReference>
<dbReference type="InterPro" id="IPR012171">
    <property type="entry name" value="Fatty_acid_desaturase"/>
</dbReference>
<dbReference type="AlphaFoldDB" id="A0A2W4W0W5"/>
<name>A0A2W4W0W5_9CYAN</name>
<feature type="transmembrane region" description="Helical" evidence="4">
    <location>
        <begin position="36"/>
        <end position="54"/>
    </location>
</feature>
<dbReference type="EMBL" id="QBML01000025">
    <property type="protein sequence ID" value="PZO38186.1"/>
    <property type="molecule type" value="Genomic_DNA"/>
</dbReference>
<dbReference type="PANTHER" id="PTHR32100">
    <property type="entry name" value="OMEGA-6 FATTY ACID DESATURASE, CHLOROPLASTIC"/>
    <property type="match status" value="1"/>
</dbReference>
<dbReference type="CDD" id="cd03507">
    <property type="entry name" value="Delta12-FADS-like"/>
    <property type="match status" value="1"/>
</dbReference>
<dbReference type="Proteomes" id="UP000249467">
    <property type="component" value="Unassembled WGS sequence"/>
</dbReference>